<organism evidence="2 3">
    <name type="scientific">Lacrimispora defluvii</name>
    <dbReference type="NCBI Taxonomy" id="2719233"/>
    <lineage>
        <taxon>Bacteria</taxon>
        <taxon>Bacillati</taxon>
        <taxon>Bacillota</taxon>
        <taxon>Clostridia</taxon>
        <taxon>Lachnospirales</taxon>
        <taxon>Lachnospiraceae</taxon>
        <taxon>Lacrimispora</taxon>
    </lineage>
</organism>
<dbReference type="RefSeq" id="WP_170823659.1">
    <property type="nucleotide sequence ID" value="NZ_JAAOXG010000060.1"/>
</dbReference>
<gene>
    <name evidence="2" type="ORF">G9470_22810</name>
</gene>
<evidence type="ECO:0000256" key="1">
    <source>
        <dbReference type="SAM" id="Phobius"/>
    </source>
</evidence>
<evidence type="ECO:0000313" key="3">
    <source>
        <dbReference type="Proteomes" id="UP000539052"/>
    </source>
</evidence>
<keyword evidence="3" id="KW-1185">Reference proteome</keyword>
<keyword evidence="1" id="KW-1133">Transmembrane helix</keyword>
<feature type="transmembrane region" description="Helical" evidence="1">
    <location>
        <begin position="9"/>
        <end position="26"/>
    </location>
</feature>
<keyword evidence="1" id="KW-0472">Membrane</keyword>
<dbReference type="Gene3D" id="3.40.30.10">
    <property type="entry name" value="Glutaredoxin"/>
    <property type="match status" value="1"/>
</dbReference>
<dbReference type="SUPFAM" id="SSF52833">
    <property type="entry name" value="Thioredoxin-like"/>
    <property type="match status" value="1"/>
</dbReference>
<evidence type="ECO:0000313" key="2">
    <source>
        <dbReference type="EMBL" id="NNJ32598.1"/>
    </source>
</evidence>
<protein>
    <submittedName>
        <fullName evidence="2">Uncharacterized protein</fullName>
    </submittedName>
</protein>
<dbReference type="Proteomes" id="UP000539052">
    <property type="component" value="Unassembled WGS sequence"/>
</dbReference>
<dbReference type="InterPro" id="IPR036249">
    <property type="entry name" value="Thioredoxin-like_sf"/>
</dbReference>
<dbReference type="EMBL" id="JAAOXG010000060">
    <property type="protein sequence ID" value="NNJ32598.1"/>
    <property type="molecule type" value="Genomic_DNA"/>
</dbReference>
<comment type="caution">
    <text evidence="2">The sequence shown here is derived from an EMBL/GenBank/DDBJ whole genome shotgun (WGS) entry which is preliminary data.</text>
</comment>
<reference evidence="2 3" key="1">
    <citation type="submission" date="2020-03" db="EMBL/GenBank/DDBJ databases">
        <title>Genome Sequence of industrial isolate, B5A.</title>
        <authorList>
            <person name="Sharma S."/>
            <person name="Patil P.B."/>
            <person name="Korpole S."/>
        </authorList>
    </citation>
    <scope>NUCLEOTIDE SEQUENCE [LARGE SCALE GENOMIC DNA]</scope>
    <source>
        <strain evidence="2 3">PI-S10-B5A</strain>
    </source>
</reference>
<proteinExistence type="predicted"/>
<keyword evidence="1" id="KW-0812">Transmembrane</keyword>
<accession>A0ABX1VVY3</accession>
<sequence length="221" mass="25959">MRKSIINRIIILFVLLFIGGGAFFLLPKVREETAGSNSVNYTLEQLYNEDGHFYVYFNREDCPYCDNVKEDMEIFSKKEKVVIIDTESLKGIKNYDWDAHEAKYDVEIGKKTEDGKIEFYDDKTEKDIKQLYPPLTYKIIQVNEKYAGLHDGKETGKVYAVYTHPVLEQEALKKENLVIPAVPILMEFNNHEVINYYFDDKEIIEFLKVVKKPLDVYWNLD</sequence>
<name>A0ABX1VVY3_9FIRM</name>